<sequence length="1281" mass="141664">MSGKSIQAPTSKKSALNAKSPDTSKPGIKKPATISSQLKPKSNSNTTVKETSLTTTEVVVEPTVTTTTFTVSTDNSEDQVTKVDKDKVEQKDEIAVVPNTTTTITTATTSTSSPSSVKKPTTTTSSIKKPATAIVKKPSGTTAVSKSTKSTTSTTTTLKTTTTTTTKSTSSTNTKSIVTDKPTISKIVAKPTSISVTTSKLPAKTATPKTTTSTAATKITKPPSTSTTTTSTSIKAPVKTTSTSTSTSTATKATVKTATTPAKVLTKTTTTTTPTSIGSKVPAKTAPAIKTPSKAVSTTASKATTTTSTSTATSIKTPAKTTSASASVLKVPAKTTSTIAKTPAKTTSTTAKTPAKAATTTSIKTPAKTTVTSASALKAPAKTTATTTKTPTKSSNVAVKSPVKSTSTAITKTPSKITSTPTKTASKVTTTPQQTKSTLGAAMGTTIQSPTLKNISKPIGPAGRKKPSANPIKAMQNSNSKTTTDNSKSRTNISSVVTGFGLLASVGVKGNQSSEDILQEFKNMKLNSTNTQVDLRLIQCTGRKNIIPRLVELSSQSFRCNNCYVLDTLSVIYEWRGSKSNKMQIAKAMDLAGRIKNKERSGRPQIKVIEEGKKSPGEDEFWSLIPGGKPSGQIPESDSEKPIKHKDLLYQLNFLEESSEISAEKAVSPDPNGKMVKEILLEQNQFTYILDSWTEVYVWVGKQSNQNVKKHCMSFTKEFMKKRKGRAAWVEPMKISEGTETELFKEKFFNWNSTLPISMGAIAKGRVAEVKKEEFKAQTIIDQWSLPAPVYFSRVIDDGNGSVQIWRVKDHTKEPVPNELYGHFYDGESYVILYKYQQKNKDHYVIYFWQGKKSTINEKGSSALLTVDLDDSIGGVAQQIRVVQNKEPVHFMKIFKGSITIHQGLMDNDKTLLKQAPYKKMYHIKSCNHFNNSDNVNLRILVTRDFYIGNLNSNDYILVEEFTVKDTVREELIVKPKPAKQVIDVDNDEINIDGDQENKKEEEEDQQEEYEIVKTTIQEEVFNIYLWKGNYSSNILDIEEIVDKTIERMYNGIDIIKVLEDQEPLEFINLFKEKDEEEVTDSFISFKLEQTPKLYQCSYSSGTFKVDRVFEFDQQDLDDEDVMILDVGSMIFLWIGRNATQDEKLQSMNTVLEYTQLVAKKTNMVDGSEDNFQVLLNCYLIQSSLEPKVFRRYFHCWNDQKTQIHNPACEEMVLVKDYLSELNRQYTLDELQHPPRALDKTKLERYLSDDDFFQHFKMTKSEFDNQKVWKQEQMKKQLGIY</sequence>
<protein>
    <submittedName>
        <fullName evidence="4">Villin</fullName>
    </submittedName>
</protein>
<feature type="region of interest" description="Disordered" evidence="2">
    <location>
        <begin position="270"/>
        <end position="325"/>
    </location>
</feature>
<dbReference type="InterPro" id="IPR007122">
    <property type="entry name" value="Villin/Gelsolin"/>
</dbReference>
<keyword evidence="1" id="KW-0677">Repeat</keyword>
<dbReference type="InterPro" id="IPR029006">
    <property type="entry name" value="ADF-H/Gelsolin-like_dom_sf"/>
</dbReference>
<evidence type="ECO:0000259" key="3">
    <source>
        <dbReference type="PROSITE" id="PS51089"/>
    </source>
</evidence>
<dbReference type="EMBL" id="LODT01000028">
    <property type="protein sequence ID" value="KYQ92976.1"/>
    <property type="molecule type" value="Genomic_DNA"/>
</dbReference>
<keyword evidence="5" id="KW-1185">Reference proteome</keyword>
<feature type="region of interest" description="Disordered" evidence="2">
    <location>
        <begin position="1"/>
        <end position="53"/>
    </location>
</feature>
<feature type="compositionally biased region" description="Polar residues" evidence="2">
    <location>
        <begin position="1"/>
        <end position="14"/>
    </location>
</feature>
<feature type="region of interest" description="Disordered" evidence="2">
    <location>
        <begin position="988"/>
        <end position="1007"/>
    </location>
</feature>
<evidence type="ECO:0000313" key="5">
    <source>
        <dbReference type="Proteomes" id="UP000076078"/>
    </source>
</evidence>
<dbReference type="Gene3D" id="1.10.950.10">
    <property type="entry name" value="Villin headpiece domain"/>
    <property type="match status" value="1"/>
</dbReference>
<gene>
    <name evidence="4" type="ORF">DLAC_05578</name>
</gene>
<name>A0A151ZG76_TIELA</name>
<dbReference type="SUPFAM" id="SSF47050">
    <property type="entry name" value="VHP, Villin headpiece domain"/>
    <property type="match status" value="1"/>
</dbReference>
<dbReference type="InParanoid" id="A0A151ZG76"/>
<dbReference type="GO" id="GO:0051014">
    <property type="term" value="P:actin filament severing"/>
    <property type="evidence" value="ECO:0007669"/>
    <property type="project" value="TreeGrafter"/>
</dbReference>
<proteinExistence type="predicted"/>
<dbReference type="Pfam" id="PF00626">
    <property type="entry name" value="Gelsolin"/>
    <property type="match status" value="4"/>
</dbReference>
<organism evidence="4 5">
    <name type="scientific">Tieghemostelium lacteum</name>
    <name type="common">Slime mold</name>
    <name type="synonym">Dictyostelium lacteum</name>
    <dbReference type="NCBI Taxonomy" id="361077"/>
    <lineage>
        <taxon>Eukaryota</taxon>
        <taxon>Amoebozoa</taxon>
        <taxon>Evosea</taxon>
        <taxon>Eumycetozoa</taxon>
        <taxon>Dictyostelia</taxon>
        <taxon>Dictyosteliales</taxon>
        <taxon>Raperosteliaceae</taxon>
        <taxon>Tieghemostelium</taxon>
    </lineage>
</organism>
<reference evidence="4 5" key="1">
    <citation type="submission" date="2015-12" db="EMBL/GenBank/DDBJ databases">
        <title>Dictyostelia acquired genes for synthesis and detection of signals that induce cell-type specialization by lateral gene transfer from prokaryotes.</title>
        <authorList>
            <person name="Gloeckner G."/>
            <person name="Schaap P."/>
        </authorList>
    </citation>
    <scope>NUCLEOTIDE SEQUENCE [LARGE SCALE GENOMIC DNA]</scope>
    <source>
        <strain evidence="4 5">TK</strain>
    </source>
</reference>
<dbReference type="PRINTS" id="PR00597">
    <property type="entry name" value="GELSOLIN"/>
</dbReference>
<dbReference type="SMART" id="SM00153">
    <property type="entry name" value="VHP"/>
    <property type="match status" value="1"/>
</dbReference>
<feature type="compositionally biased region" description="Polar residues" evidence="2">
    <location>
        <begin position="445"/>
        <end position="454"/>
    </location>
</feature>
<dbReference type="GO" id="GO:0005737">
    <property type="term" value="C:cytoplasm"/>
    <property type="evidence" value="ECO:0007669"/>
    <property type="project" value="TreeGrafter"/>
</dbReference>
<dbReference type="STRING" id="361077.A0A151ZG76"/>
<dbReference type="Proteomes" id="UP000076078">
    <property type="component" value="Unassembled WGS sequence"/>
</dbReference>
<feature type="compositionally biased region" description="Low complexity" evidence="2">
    <location>
        <begin position="105"/>
        <end position="133"/>
    </location>
</feature>
<dbReference type="PROSITE" id="PS51089">
    <property type="entry name" value="HP"/>
    <property type="match status" value="1"/>
</dbReference>
<feature type="compositionally biased region" description="Low complexity" evidence="2">
    <location>
        <begin position="290"/>
        <end position="325"/>
    </location>
</feature>
<accession>A0A151ZG76</accession>
<feature type="region of interest" description="Disordered" evidence="2">
    <location>
        <begin position="374"/>
        <end position="491"/>
    </location>
</feature>
<dbReference type="OrthoDB" id="6375767at2759"/>
<evidence type="ECO:0000256" key="1">
    <source>
        <dbReference type="ARBA" id="ARBA00022737"/>
    </source>
</evidence>
<dbReference type="Pfam" id="PF02209">
    <property type="entry name" value="VHP"/>
    <property type="match status" value="1"/>
</dbReference>
<dbReference type="PANTHER" id="PTHR11977">
    <property type="entry name" value="VILLIN"/>
    <property type="match status" value="1"/>
</dbReference>
<dbReference type="CDD" id="cd11293">
    <property type="entry name" value="gelsolin_S4_like"/>
    <property type="match status" value="1"/>
</dbReference>
<feature type="domain" description="HP" evidence="3">
    <location>
        <begin position="1220"/>
        <end position="1281"/>
    </location>
</feature>
<dbReference type="InterPro" id="IPR036886">
    <property type="entry name" value="Villin_headpiece_dom_sf"/>
</dbReference>
<feature type="compositionally biased region" description="Low complexity" evidence="2">
    <location>
        <begin position="477"/>
        <end position="491"/>
    </location>
</feature>
<dbReference type="GO" id="GO:0051015">
    <property type="term" value="F:actin filament binding"/>
    <property type="evidence" value="ECO:0007669"/>
    <property type="project" value="InterPro"/>
</dbReference>
<dbReference type="GO" id="GO:0008154">
    <property type="term" value="P:actin polymerization or depolymerization"/>
    <property type="evidence" value="ECO:0007669"/>
    <property type="project" value="TreeGrafter"/>
</dbReference>
<feature type="compositionally biased region" description="Low complexity" evidence="2">
    <location>
        <begin position="404"/>
        <end position="432"/>
    </location>
</feature>
<dbReference type="OMA" id="MEKFWGC"/>
<dbReference type="Gene3D" id="3.40.20.10">
    <property type="entry name" value="Severin"/>
    <property type="match status" value="4"/>
</dbReference>
<feature type="region of interest" description="Disordered" evidence="2">
    <location>
        <begin position="204"/>
        <end position="233"/>
    </location>
</feature>
<dbReference type="GO" id="GO:0015629">
    <property type="term" value="C:actin cytoskeleton"/>
    <property type="evidence" value="ECO:0007669"/>
    <property type="project" value="TreeGrafter"/>
</dbReference>
<evidence type="ECO:0000256" key="2">
    <source>
        <dbReference type="SAM" id="MobiDB-lite"/>
    </source>
</evidence>
<feature type="compositionally biased region" description="Low complexity" evidence="2">
    <location>
        <begin position="374"/>
        <end position="395"/>
    </location>
</feature>
<dbReference type="PANTHER" id="PTHR11977:SF51">
    <property type="entry name" value="PROTEIN FLIGHTLESS-1 HOMOLOG"/>
    <property type="match status" value="1"/>
</dbReference>
<dbReference type="SUPFAM" id="SSF55753">
    <property type="entry name" value="Actin depolymerizing proteins"/>
    <property type="match status" value="5"/>
</dbReference>
<feature type="region of interest" description="Disordered" evidence="2">
    <location>
        <begin position="105"/>
        <end position="175"/>
    </location>
</feature>
<dbReference type="GO" id="GO:0051016">
    <property type="term" value="P:barbed-end actin filament capping"/>
    <property type="evidence" value="ECO:0007669"/>
    <property type="project" value="TreeGrafter"/>
</dbReference>
<feature type="compositionally biased region" description="Polar residues" evidence="2">
    <location>
        <begin position="33"/>
        <end position="43"/>
    </location>
</feature>
<feature type="compositionally biased region" description="Low complexity" evidence="2">
    <location>
        <begin position="141"/>
        <end position="175"/>
    </location>
</feature>
<feature type="compositionally biased region" description="Low complexity" evidence="2">
    <location>
        <begin position="44"/>
        <end position="53"/>
    </location>
</feature>
<dbReference type="SMART" id="SM00262">
    <property type="entry name" value="GEL"/>
    <property type="match status" value="4"/>
</dbReference>
<dbReference type="GO" id="GO:0005546">
    <property type="term" value="F:phosphatidylinositol-4,5-bisphosphate binding"/>
    <property type="evidence" value="ECO:0007669"/>
    <property type="project" value="TreeGrafter"/>
</dbReference>
<dbReference type="InterPro" id="IPR003128">
    <property type="entry name" value="Villin_headpiece"/>
</dbReference>
<comment type="caution">
    <text evidence="4">The sequence shown here is derived from an EMBL/GenBank/DDBJ whole genome shotgun (WGS) entry which is preliminary data.</text>
</comment>
<evidence type="ECO:0000313" key="4">
    <source>
        <dbReference type="EMBL" id="KYQ92976.1"/>
    </source>
</evidence>
<dbReference type="InterPro" id="IPR007123">
    <property type="entry name" value="Gelsolin-like_dom"/>
</dbReference>
<feature type="region of interest" description="Disordered" evidence="2">
    <location>
        <begin position="342"/>
        <end position="362"/>
    </location>
</feature>